<reference evidence="1 2" key="1">
    <citation type="submission" date="2016-10" db="EMBL/GenBank/DDBJ databases">
        <authorList>
            <person name="de Groot N.N."/>
        </authorList>
    </citation>
    <scope>NUCLEOTIDE SEQUENCE [LARGE SCALE GENOMIC DNA]</scope>
    <source>
        <strain evidence="1 2">DSM 17862</strain>
    </source>
</reference>
<sequence>MILSRQLTLDLTTPPAHSRGDFLPAAANAAALSTLDQPQVWPSGRMLLIGPEGAGKTHLAAFWAAENGARRMSAASLRPDAADLLVAEGGALVIEDADHAGFAAGAEQALFHLWNLCGARDCLLLLTARTPPRDWGLVLPDLRSRMDAMPQVRLGPPDEGLLAAVLVKLFADRQISVPAGLIDWLVLHMDRDLGLARRLVAAMDRAAMADKSPITRRIAADLLDSLSESDA</sequence>
<protein>
    <recommendedName>
        <fullName evidence="3">DnaA protein</fullName>
    </recommendedName>
</protein>
<evidence type="ECO:0000313" key="2">
    <source>
        <dbReference type="Proteomes" id="UP000199180"/>
    </source>
</evidence>
<gene>
    <name evidence="1" type="ORF">SAMN04489858_103115</name>
</gene>
<dbReference type="Proteomes" id="UP000199180">
    <property type="component" value="Unassembled WGS sequence"/>
</dbReference>
<dbReference type="GO" id="GO:0006270">
    <property type="term" value="P:DNA replication initiation"/>
    <property type="evidence" value="ECO:0007669"/>
    <property type="project" value="TreeGrafter"/>
</dbReference>
<dbReference type="GO" id="GO:0003688">
    <property type="term" value="F:DNA replication origin binding"/>
    <property type="evidence" value="ECO:0007669"/>
    <property type="project" value="TreeGrafter"/>
</dbReference>
<dbReference type="RefSeq" id="WP_342707901.1">
    <property type="nucleotide sequence ID" value="NZ_CP177219.1"/>
</dbReference>
<dbReference type="PANTHER" id="PTHR30050:SF5">
    <property type="entry name" value="DNAA REGULATORY INACTIVATOR HDA"/>
    <property type="match status" value="1"/>
</dbReference>
<evidence type="ECO:0008006" key="3">
    <source>
        <dbReference type="Google" id="ProtNLM"/>
    </source>
</evidence>
<dbReference type="STRING" id="364199.SAMN04489858_103115"/>
<dbReference type="Gene3D" id="1.10.8.60">
    <property type="match status" value="1"/>
</dbReference>
<name>A0A1I0BZ24_9RHOB</name>
<dbReference type="GO" id="GO:0005886">
    <property type="term" value="C:plasma membrane"/>
    <property type="evidence" value="ECO:0007669"/>
    <property type="project" value="TreeGrafter"/>
</dbReference>
<accession>A0A1I0BZ24</accession>
<dbReference type="InterPro" id="IPR027417">
    <property type="entry name" value="P-loop_NTPase"/>
</dbReference>
<proteinExistence type="predicted"/>
<dbReference type="Gene3D" id="3.40.50.300">
    <property type="entry name" value="P-loop containing nucleotide triphosphate hydrolases"/>
    <property type="match status" value="1"/>
</dbReference>
<dbReference type="PANTHER" id="PTHR30050">
    <property type="entry name" value="CHROMOSOMAL REPLICATION INITIATOR PROTEIN DNAA"/>
    <property type="match status" value="1"/>
</dbReference>
<dbReference type="EMBL" id="FOHO01000003">
    <property type="protein sequence ID" value="SET12456.1"/>
    <property type="molecule type" value="Genomic_DNA"/>
</dbReference>
<evidence type="ECO:0000313" key="1">
    <source>
        <dbReference type="EMBL" id="SET12456.1"/>
    </source>
</evidence>
<organism evidence="1 2">
    <name type="scientific">Paracoccus homiensis</name>
    <dbReference type="NCBI Taxonomy" id="364199"/>
    <lineage>
        <taxon>Bacteria</taxon>
        <taxon>Pseudomonadati</taxon>
        <taxon>Pseudomonadota</taxon>
        <taxon>Alphaproteobacteria</taxon>
        <taxon>Rhodobacterales</taxon>
        <taxon>Paracoccaceae</taxon>
        <taxon>Paracoccus</taxon>
    </lineage>
</organism>
<keyword evidence="2" id="KW-1185">Reference proteome</keyword>
<dbReference type="AlphaFoldDB" id="A0A1I0BZ24"/>
<dbReference type="SUPFAM" id="SSF52540">
    <property type="entry name" value="P-loop containing nucleoside triphosphate hydrolases"/>
    <property type="match status" value="1"/>
</dbReference>